<keyword evidence="12" id="KW-1185">Reference proteome</keyword>
<comment type="domain">
    <text evidence="8">Comprises of two domains. The C-terminal domain contains the binding site for glutamine and catalyzes the hydrolysis of this substrate to glutamate and ammonia. The N-terminal domain is anticipated to bind ATP and cobyrinate and catalyzes the ultimate synthesis of the diamide product. The ammonia produced via the glutaminase domain is probably translocated to the adjacent domain via a molecular tunnel, where it reacts with an activated intermediate.</text>
</comment>
<evidence type="ECO:0000256" key="3">
    <source>
        <dbReference type="ARBA" id="ARBA00022598"/>
    </source>
</evidence>
<sequence>MKQKPLIMIGAATSGCGKTTFTLGLLRLLRNRGMKVQPFKCGPDYIDTKHHAMAAGEESVNLDTYMASKAHVQELYARYGAASDVCVTEGVMGLFDGYDGMKGSSAEIAELIGIPVVLVLNAKSTAYSVAPVLYGFKHFYPAIRVVGVVFNFVASEAHYVYLQQACADAGVEALGYIPKDESIVIPSRHLGLSIDERFCFDAFADRVAEVIAKTVNVDRLLELCTVEFPGEQAEDVLCPGNRKIAVARDEAFNFMYRENVEALKRAGEVVFFSPLRDKSLPDADLVYLPGGYPELHLPELTANEGMRQSVREYCEAGGRVLAECGGMMYLCDSITDSDGKVYPMAGVLKQGATMEQMKLKLGYREVRVNDQSVRGHEFHYSRVLSGKEKIPVMGTVYNAKNMVVDTPVYAYKNVLASYIHFYWGECGVDRFLMLLGQR</sequence>
<dbReference type="EC" id="6.3.5.11" evidence="8"/>
<dbReference type="Gene3D" id="3.40.50.300">
    <property type="entry name" value="P-loop containing nucleotide triphosphate hydrolases"/>
    <property type="match status" value="2"/>
</dbReference>
<evidence type="ECO:0000256" key="2">
    <source>
        <dbReference type="ARBA" id="ARBA00022573"/>
    </source>
</evidence>
<dbReference type="PROSITE" id="PS51257">
    <property type="entry name" value="PROKAR_LIPOPROTEIN"/>
    <property type="match status" value="1"/>
</dbReference>
<dbReference type="CDD" id="cd03130">
    <property type="entry name" value="GATase1_CobB"/>
    <property type="match status" value="1"/>
</dbReference>
<dbReference type="CDD" id="cd05388">
    <property type="entry name" value="CobB_N"/>
    <property type="match status" value="1"/>
</dbReference>
<proteinExistence type="inferred from homology"/>
<dbReference type="AlphaFoldDB" id="A0A3Q9IRH9"/>
<gene>
    <name evidence="8" type="primary">cbiA</name>
    <name evidence="11" type="ORF">D8S85_10845</name>
</gene>
<evidence type="ECO:0000256" key="1">
    <source>
        <dbReference type="ARBA" id="ARBA00001946"/>
    </source>
</evidence>
<dbReference type="SUPFAM" id="SSF52317">
    <property type="entry name" value="Class I glutamine amidotransferase-like"/>
    <property type="match status" value="1"/>
</dbReference>
<dbReference type="SUPFAM" id="SSF52540">
    <property type="entry name" value="P-loop containing nucleoside triphosphate hydrolases"/>
    <property type="match status" value="1"/>
</dbReference>
<evidence type="ECO:0000256" key="7">
    <source>
        <dbReference type="ARBA" id="ARBA00022962"/>
    </source>
</evidence>
<dbReference type="InterPro" id="IPR002586">
    <property type="entry name" value="CobQ/CobB/MinD/ParA_Nub-bd_dom"/>
</dbReference>
<evidence type="ECO:0000256" key="8">
    <source>
        <dbReference type="HAMAP-Rule" id="MF_00027"/>
    </source>
</evidence>
<comment type="pathway">
    <text evidence="8">Cofactor biosynthesis; adenosylcobalamin biosynthesis; cob(II)yrinate a,c-diamide from sirohydrochlorin (anaerobic route): step 10/10.</text>
</comment>
<dbReference type="GO" id="GO:0005524">
    <property type="term" value="F:ATP binding"/>
    <property type="evidence" value="ECO:0007669"/>
    <property type="project" value="UniProtKB-UniRule"/>
</dbReference>
<dbReference type="Proteomes" id="UP000270673">
    <property type="component" value="Chromosome"/>
</dbReference>
<name>A0A3Q9IRH9_9BACT</name>
<dbReference type="GO" id="GO:0009236">
    <property type="term" value="P:cobalamin biosynthetic process"/>
    <property type="evidence" value="ECO:0007669"/>
    <property type="project" value="UniProtKB-UniRule"/>
</dbReference>
<dbReference type="OrthoDB" id="9764035at2"/>
<dbReference type="Gene3D" id="3.40.50.880">
    <property type="match status" value="1"/>
</dbReference>
<evidence type="ECO:0000256" key="5">
    <source>
        <dbReference type="ARBA" id="ARBA00022840"/>
    </source>
</evidence>
<evidence type="ECO:0000313" key="12">
    <source>
        <dbReference type="Proteomes" id="UP000270673"/>
    </source>
</evidence>
<keyword evidence="7 8" id="KW-0315">Glutamine amidotransferase</keyword>
<comment type="miscellaneous">
    <text evidence="8">The a and c carboxylates of cobyrinate are activated for nucleophilic attack via formation of a phosphorylated intermediate by ATP. CbiA catalyzes first the amidation of the c-carboxylate, and then that of the a-carboxylate.</text>
</comment>
<comment type="catalytic activity">
    <reaction evidence="8">
        <text>cob(II)yrinate + 2 L-glutamine + 2 ATP + 2 H2O = cob(II)yrinate a,c diamide + 2 L-glutamate + 2 ADP + 2 phosphate + 2 H(+)</text>
        <dbReference type="Rhea" id="RHEA:26289"/>
        <dbReference type="ChEBI" id="CHEBI:15377"/>
        <dbReference type="ChEBI" id="CHEBI:15378"/>
        <dbReference type="ChEBI" id="CHEBI:29985"/>
        <dbReference type="ChEBI" id="CHEBI:30616"/>
        <dbReference type="ChEBI" id="CHEBI:43474"/>
        <dbReference type="ChEBI" id="CHEBI:58359"/>
        <dbReference type="ChEBI" id="CHEBI:58537"/>
        <dbReference type="ChEBI" id="CHEBI:58894"/>
        <dbReference type="ChEBI" id="CHEBI:456216"/>
        <dbReference type="EC" id="6.3.5.11"/>
    </reaction>
</comment>
<comment type="cofactor">
    <cofactor evidence="1 8">
        <name>Mg(2+)</name>
        <dbReference type="ChEBI" id="CHEBI:18420"/>
    </cofactor>
</comment>
<dbReference type="PANTHER" id="PTHR43873:SF1">
    <property type="entry name" value="COBYRINATE A,C-DIAMIDE SYNTHASE"/>
    <property type="match status" value="1"/>
</dbReference>
<comment type="function">
    <text evidence="8">Catalyzes the ATP-dependent amidation of the two carboxylate groups at positions a and c of cobyrinate, using either L-glutamine or ammonia as the nitrogen source.</text>
</comment>
<dbReference type="NCBIfam" id="NF002204">
    <property type="entry name" value="PRK01077.1"/>
    <property type="match status" value="1"/>
</dbReference>
<dbReference type="KEGG" id="buy:D8S85_10845"/>
<feature type="domain" description="CobQ/CobB/MinD/ParA nucleotide binding" evidence="9">
    <location>
        <begin position="7"/>
        <end position="188"/>
    </location>
</feature>
<organism evidence="11 12">
    <name type="scientific">Butyricimonas faecalis</name>
    <dbReference type="NCBI Taxonomy" id="2093856"/>
    <lineage>
        <taxon>Bacteria</taxon>
        <taxon>Pseudomonadati</taxon>
        <taxon>Bacteroidota</taxon>
        <taxon>Bacteroidia</taxon>
        <taxon>Bacteroidales</taxon>
        <taxon>Odoribacteraceae</taxon>
        <taxon>Butyricimonas</taxon>
    </lineage>
</organism>
<keyword evidence="5 8" id="KW-0067">ATP-binding</keyword>
<feature type="active site" description="Nucleophile" evidence="8">
    <location>
        <position position="324"/>
    </location>
</feature>
<comment type="similarity">
    <text evidence="8">Belongs to the CobB/CbiA family.</text>
</comment>
<evidence type="ECO:0000259" key="9">
    <source>
        <dbReference type="Pfam" id="PF01656"/>
    </source>
</evidence>
<dbReference type="PROSITE" id="PS51274">
    <property type="entry name" value="GATASE_COBBQ"/>
    <property type="match status" value="1"/>
</dbReference>
<dbReference type="InterPro" id="IPR011698">
    <property type="entry name" value="GATase_3"/>
</dbReference>
<evidence type="ECO:0000256" key="6">
    <source>
        <dbReference type="ARBA" id="ARBA00022842"/>
    </source>
</evidence>
<dbReference type="GO" id="GO:0042242">
    <property type="term" value="F:cobyrinic acid a,c-diamide synthase activity"/>
    <property type="evidence" value="ECO:0007669"/>
    <property type="project" value="UniProtKB-UniRule"/>
</dbReference>
<accession>A0A3Q9IRH9</accession>
<evidence type="ECO:0000256" key="4">
    <source>
        <dbReference type="ARBA" id="ARBA00022741"/>
    </source>
</evidence>
<dbReference type="RefSeq" id="WP_106625074.1">
    <property type="nucleotide sequence ID" value="NZ_CP032819.1"/>
</dbReference>
<keyword evidence="6 8" id="KW-0460">Magnesium</keyword>
<dbReference type="NCBIfam" id="TIGR00379">
    <property type="entry name" value="cobB"/>
    <property type="match status" value="1"/>
</dbReference>
<dbReference type="EMBL" id="CP032819">
    <property type="protein sequence ID" value="AZS31992.1"/>
    <property type="molecule type" value="Genomic_DNA"/>
</dbReference>
<keyword evidence="2 8" id="KW-0169">Cobalamin biosynthesis</keyword>
<keyword evidence="4 8" id="KW-0547">Nucleotide-binding</keyword>
<evidence type="ECO:0000313" key="11">
    <source>
        <dbReference type="EMBL" id="AZS31992.1"/>
    </source>
</evidence>
<dbReference type="InterPro" id="IPR004484">
    <property type="entry name" value="CbiA/CobB_synth"/>
</dbReference>
<dbReference type="InterPro" id="IPR029062">
    <property type="entry name" value="Class_I_gatase-like"/>
</dbReference>
<dbReference type="HAMAP" id="MF_00027">
    <property type="entry name" value="CobB_CbiA"/>
    <property type="match status" value="1"/>
</dbReference>
<reference evidence="11 12" key="1">
    <citation type="submission" date="2018-10" db="EMBL/GenBank/DDBJ databases">
        <title>Butyricimonas faecalis sp. nov., isolated from human faeces and emended description of the genus Butyricimonas.</title>
        <authorList>
            <person name="Le Roy T."/>
            <person name="Van der Smissen P."/>
            <person name="Paquot A."/>
            <person name="Delzenne N."/>
            <person name="Muccioli G."/>
            <person name="Collet J.-F."/>
            <person name="Cani P.D."/>
        </authorList>
    </citation>
    <scope>NUCLEOTIDE SEQUENCE [LARGE SCALE GENOMIC DNA]</scope>
    <source>
        <strain evidence="11 12">H184</strain>
    </source>
</reference>
<dbReference type="Pfam" id="PF01656">
    <property type="entry name" value="CbiA"/>
    <property type="match status" value="1"/>
</dbReference>
<dbReference type="UniPathway" id="UPA00148">
    <property type="reaction ID" value="UER00231"/>
</dbReference>
<feature type="domain" description="CobB/CobQ-like glutamine amidotransferase" evidence="10">
    <location>
        <begin position="243"/>
        <end position="423"/>
    </location>
</feature>
<dbReference type="Pfam" id="PF07685">
    <property type="entry name" value="GATase_3"/>
    <property type="match status" value="1"/>
</dbReference>
<protein>
    <recommendedName>
        <fullName evidence="8">Cobyrinate a,c-diamide synthase</fullName>
        <ecNumber evidence="8">6.3.5.11</ecNumber>
    </recommendedName>
    <alternativeName>
        <fullName evidence="8">Cobyrinic acid a,c-diamide synthetase</fullName>
    </alternativeName>
</protein>
<dbReference type="InterPro" id="IPR027417">
    <property type="entry name" value="P-loop_NTPase"/>
</dbReference>
<evidence type="ECO:0000259" key="10">
    <source>
        <dbReference type="Pfam" id="PF07685"/>
    </source>
</evidence>
<keyword evidence="3 8" id="KW-0436">Ligase</keyword>
<feature type="site" description="Increases nucleophilicity of active site Cys" evidence="8">
    <location>
        <position position="420"/>
    </location>
</feature>
<dbReference type="PANTHER" id="PTHR43873">
    <property type="entry name" value="COBYRINATE A,C-DIAMIDE SYNTHASE"/>
    <property type="match status" value="1"/>
</dbReference>